<dbReference type="AlphaFoldDB" id="A0A9P3PUS8"/>
<evidence type="ECO:0000313" key="3">
    <source>
        <dbReference type="Proteomes" id="UP001063166"/>
    </source>
</evidence>
<sequence length="266" mass="29796">MGGYAPTLGGLLLGSLLNTYFYGIVFMQVVAYFGMKFDDPFWVKVFVASLFCLDSVNAASLVYGVWWFAVENHNNPQALRILLWPLPFTIMVITLVAFMVQTFLAYRLLRLTQSKLRYVIVMLLSLLAFMAGLVVSVTTLQVRSQGRNESVRAETGITVWLASEVGVDISLTAMLVAVLLPRSGGTFHKSNTLVNRLIRGAVQTGRSHYQHLRPALYGPLHPVSNGALLRNRLFIHRAPVYHHDNGYSSCATPIERARKWKHGQQQ</sequence>
<evidence type="ECO:0000256" key="1">
    <source>
        <dbReference type="SAM" id="Phobius"/>
    </source>
</evidence>
<dbReference type="EMBL" id="BRPK01000010">
    <property type="protein sequence ID" value="GLB41958.1"/>
    <property type="molecule type" value="Genomic_DNA"/>
</dbReference>
<proteinExistence type="predicted"/>
<keyword evidence="1" id="KW-1133">Transmembrane helix</keyword>
<organism evidence="2 3">
    <name type="scientific">Lyophyllum shimeji</name>
    <name type="common">Hon-shimeji</name>
    <name type="synonym">Tricholoma shimeji</name>
    <dbReference type="NCBI Taxonomy" id="47721"/>
    <lineage>
        <taxon>Eukaryota</taxon>
        <taxon>Fungi</taxon>
        <taxon>Dikarya</taxon>
        <taxon>Basidiomycota</taxon>
        <taxon>Agaricomycotina</taxon>
        <taxon>Agaricomycetes</taxon>
        <taxon>Agaricomycetidae</taxon>
        <taxon>Agaricales</taxon>
        <taxon>Tricholomatineae</taxon>
        <taxon>Lyophyllaceae</taxon>
        <taxon>Lyophyllum</taxon>
    </lineage>
</organism>
<dbReference type="PANTHER" id="PTHR40465">
    <property type="entry name" value="CHROMOSOME 1, WHOLE GENOME SHOTGUN SEQUENCE"/>
    <property type="match status" value="1"/>
</dbReference>
<comment type="caution">
    <text evidence="2">The sequence shown here is derived from an EMBL/GenBank/DDBJ whole genome shotgun (WGS) entry which is preliminary data.</text>
</comment>
<keyword evidence="3" id="KW-1185">Reference proteome</keyword>
<feature type="transmembrane region" description="Helical" evidence="1">
    <location>
        <begin position="12"/>
        <end position="33"/>
    </location>
</feature>
<dbReference type="OrthoDB" id="2562493at2759"/>
<keyword evidence="1" id="KW-0472">Membrane</keyword>
<keyword evidence="1" id="KW-0812">Transmembrane</keyword>
<accession>A0A9P3PUS8</accession>
<dbReference type="PANTHER" id="PTHR40465:SF1">
    <property type="entry name" value="DUF6534 DOMAIN-CONTAINING PROTEIN"/>
    <property type="match status" value="1"/>
</dbReference>
<evidence type="ECO:0000313" key="2">
    <source>
        <dbReference type="EMBL" id="GLB41958.1"/>
    </source>
</evidence>
<gene>
    <name evidence="2" type="ORF">LshimejAT787_1005580</name>
</gene>
<feature type="transmembrane region" description="Helical" evidence="1">
    <location>
        <begin position="45"/>
        <end position="69"/>
    </location>
</feature>
<reference evidence="2" key="1">
    <citation type="submission" date="2022-07" db="EMBL/GenBank/DDBJ databases">
        <title>The genome of Lyophyllum shimeji provides insight into the initial evolution of ectomycorrhizal fungal genome.</title>
        <authorList>
            <person name="Kobayashi Y."/>
            <person name="Shibata T."/>
            <person name="Hirakawa H."/>
            <person name="Shigenobu S."/>
            <person name="Nishiyama T."/>
            <person name="Yamada A."/>
            <person name="Hasebe M."/>
            <person name="Kawaguchi M."/>
        </authorList>
    </citation>
    <scope>NUCLEOTIDE SEQUENCE</scope>
    <source>
        <strain evidence="2">AT787</strain>
    </source>
</reference>
<protein>
    <submittedName>
        <fullName evidence="2">Uncharacterized protein</fullName>
    </submittedName>
</protein>
<dbReference type="Proteomes" id="UP001063166">
    <property type="component" value="Unassembled WGS sequence"/>
</dbReference>
<name>A0A9P3PUS8_LYOSH</name>
<feature type="transmembrane region" description="Helical" evidence="1">
    <location>
        <begin position="118"/>
        <end position="137"/>
    </location>
</feature>
<feature type="transmembrane region" description="Helical" evidence="1">
    <location>
        <begin position="81"/>
        <end position="106"/>
    </location>
</feature>